<evidence type="ECO:0000313" key="4">
    <source>
        <dbReference type="Proteomes" id="UP000755551"/>
    </source>
</evidence>
<proteinExistence type="predicted"/>
<keyword evidence="1" id="KW-0175">Coiled coil</keyword>
<accession>A0ABS6MD13</accession>
<gene>
    <name evidence="3" type="ORF">KTN04_12295</name>
</gene>
<evidence type="ECO:0000256" key="1">
    <source>
        <dbReference type="SAM" id="Coils"/>
    </source>
</evidence>
<evidence type="ECO:0000259" key="2">
    <source>
        <dbReference type="Pfam" id="PF09361"/>
    </source>
</evidence>
<sequence>MFQDMTKQFNESMAPFRELVNIQTKMLEELTRQQMECTKACLEATMQQSSELQKCKNPNDLIELQQAYAKELETTLKAANEQNLKALTEAQQAMQQLAQGSLEAFSGKQ</sequence>
<comment type="caution">
    <text evidence="3">The sequence shown here is derived from an EMBL/GenBank/DDBJ whole genome shotgun (WGS) entry which is preliminary data.</text>
</comment>
<organism evidence="3 4">
    <name type="scientific">Marinobacterium weihaiense</name>
    <dbReference type="NCBI Taxonomy" id="2851016"/>
    <lineage>
        <taxon>Bacteria</taxon>
        <taxon>Pseudomonadati</taxon>
        <taxon>Pseudomonadota</taxon>
        <taxon>Gammaproteobacteria</taxon>
        <taxon>Oceanospirillales</taxon>
        <taxon>Oceanospirillaceae</taxon>
        <taxon>Marinobacterium</taxon>
    </lineage>
</organism>
<evidence type="ECO:0000313" key="3">
    <source>
        <dbReference type="EMBL" id="MBV0934120.1"/>
    </source>
</evidence>
<dbReference type="Pfam" id="PF09361">
    <property type="entry name" value="Phasin_2"/>
    <property type="match status" value="1"/>
</dbReference>
<feature type="domain" description="Phasin" evidence="2">
    <location>
        <begin position="3"/>
        <end position="99"/>
    </location>
</feature>
<dbReference type="Proteomes" id="UP000755551">
    <property type="component" value="Unassembled WGS sequence"/>
</dbReference>
<dbReference type="InterPro" id="IPR018968">
    <property type="entry name" value="Phasin"/>
</dbReference>
<feature type="coiled-coil region" evidence="1">
    <location>
        <begin position="62"/>
        <end position="96"/>
    </location>
</feature>
<protein>
    <submittedName>
        <fullName evidence="3">Phasin family protein</fullName>
    </submittedName>
</protein>
<keyword evidence="4" id="KW-1185">Reference proteome</keyword>
<name>A0ABS6MD13_9GAMM</name>
<dbReference type="EMBL" id="JAHQZT010000016">
    <property type="protein sequence ID" value="MBV0934120.1"/>
    <property type="molecule type" value="Genomic_DNA"/>
</dbReference>
<reference evidence="3 4" key="1">
    <citation type="submission" date="2021-06" db="EMBL/GenBank/DDBJ databases">
        <title>Bacterium isolated from marine sediment.</title>
        <authorList>
            <person name="Zhu K.-L."/>
            <person name="Du Z.-J."/>
            <person name="Liang Q.-Y."/>
        </authorList>
    </citation>
    <scope>NUCLEOTIDE SEQUENCE [LARGE SCALE GENOMIC DNA]</scope>
    <source>
        <strain evidence="3 4">A346</strain>
    </source>
</reference>